<comment type="caution">
    <text evidence="2">The sequence shown here is derived from an EMBL/GenBank/DDBJ whole genome shotgun (WGS) entry which is preliminary data.</text>
</comment>
<accession>A0ABS1WJW6</accession>
<organism evidence="2 3">
    <name type="scientific">Olleya sediminilitoris</name>
    <dbReference type="NCBI Taxonomy" id="2795739"/>
    <lineage>
        <taxon>Bacteria</taxon>
        <taxon>Pseudomonadati</taxon>
        <taxon>Bacteroidota</taxon>
        <taxon>Flavobacteriia</taxon>
        <taxon>Flavobacteriales</taxon>
        <taxon>Flavobacteriaceae</taxon>
    </lineage>
</organism>
<keyword evidence="1" id="KW-1133">Transmembrane helix</keyword>
<proteinExistence type="predicted"/>
<gene>
    <name evidence="2" type="ORF">JAO71_06325</name>
</gene>
<feature type="transmembrane region" description="Helical" evidence="1">
    <location>
        <begin position="78"/>
        <end position="98"/>
    </location>
</feature>
<sequence length="104" mass="12119">MKHSKRRHNIGFGYIGFGNKTWAFNQKSKTPFSKLKSHLNSESNKQFKSDFKIDKLSEIEKLQIKNKIRRQTKHQKNIAIATTIVLLIIITICCIKMLEGVLFK</sequence>
<evidence type="ECO:0000313" key="2">
    <source>
        <dbReference type="EMBL" id="MBL7559420.1"/>
    </source>
</evidence>
<keyword evidence="3" id="KW-1185">Reference proteome</keyword>
<dbReference type="EMBL" id="JAEMEF010000004">
    <property type="protein sequence ID" value="MBL7559420.1"/>
    <property type="molecule type" value="Genomic_DNA"/>
</dbReference>
<evidence type="ECO:0000256" key="1">
    <source>
        <dbReference type="SAM" id="Phobius"/>
    </source>
</evidence>
<keyword evidence="1" id="KW-0472">Membrane</keyword>
<protein>
    <submittedName>
        <fullName evidence="2">Uncharacterized protein</fullName>
    </submittedName>
</protein>
<keyword evidence="1" id="KW-0812">Transmembrane</keyword>
<evidence type="ECO:0000313" key="3">
    <source>
        <dbReference type="Proteomes" id="UP000605013"/>
    </source>
</evidence>
<dbReference type="Proteomes" id="UP000605013">
    <property type="component" value="Unassembled WGS sequence"/>
</dbReference>
<reference evidence="2 3" key="1">
    <citation type="submission" date="2020-12" db="EMBL/GenBank/DDBJ databases">
        <title>Olleya sediminilitoris sp. nov., isolated from a tidal flat.</title>
        <authorList>
            <person name="Park S."/>
            <person name="Yoon J.-H."/>
        </authorList>
    </citation>
    <scope>NUCLEOTIDE SEQUENCE [LARGE SCALE GENOMIC DNA]</scope>
    <source>
        <strain evidence="2 3">YSTF-M6</strain>
    </source>
</reference>
<dbReference type="RefSeq" id="WP_202999643.1">
    <property type="nucleotide sequence ID" value="NZ_JAEMEF010000004.1"/>
</dbReference>
<name>A0ABS1WJW6_9FLAO</name>